<proteinExistence type="predicted"/>
<dbReference type="RefSeq" id="WP_302041325.1">
    <property type="nucleotide sequence ID" value="NZ_JAUKPO010000032.1"/>
</dbReference>
<dbReference type="PANTHER" id="PTHR11079:SF162">
    <property type="entry name" value="RIBOFLAVIN BIOSYNTHESIS PROTEIN PYRD, CHLOROPLASTIC"/>
    <property type="match status" value="1"/>
</dbReference>
<name>A0ABT8RH85_9BACT</name>
<reference evidence="4" key="1">
    <citation type="submission" date="2023-07" db="EMBL/GenBank/DDBJ databases">
        <title>The genome sequence of Rhodocytophaga aerolata KACC 12507.</title>
        <authorList>
            <person name="Zhang X."/>
        </authorList>
    </citation>
    <scope>NUCLEOTIDE SEQUENCE</scope>
    <source>
        <strain evidence="4">KACC 12507</strain>
    </source>
</reference>
<evidence type="ECO:0000313" key="5">
    <source>
        <dbReference type="Proteomes" id="UP001168528"/>
    </source>
</evidence>
<dbReference type="Gene3D" id="3.40.140.10">
    <property type="entry name" value="Cytidine Deaminase, domain 2"/>
    <property type="match status" value="1"/>
</dbReference>
<dbReference type="CDD" id="cd01285">
    <property type="entry name" value="nucleoside_deaminase"/>
    <property type="match status" value="1"/>
</dbReference>
<dbReference type="GO" id="GO:0052717">
    <property type="term" value="F:tRNA-specific adenosine-34 deaminase activity"/>
    <property type="evidence" value="ECO:0007669"/>
    <property type="project" value="UniProtKB-EC"/>
</dbReference>
<evidence type="ECO:0000256" key="2">
    <source>
        <dbReference type="ARBA" id="ARBA00022833"/>
    </source>
</evidence>
<dbReference type="SUPFAM" id="SSF53927">
    <property type="entry name" value="Cytidine deaminase-like"/>
    <property type="match status" value="1"/>
</dbReference>
<feature type="domain" description="CMP/dCMP-type deaminase" evidence="3">
    <location>
        <begin position="8"/>
        <end position="119"/>
    </location>
</feature>
<dbReference type="Proteomes" id="UP001168528">
    <property type="component" value="Unassembled WGS sequence"/>
</dbReference>
<sequence length="158" mass="17708">MEEILHLEEHEKWMRICLELGRMALQSGNPPVGSIIVQDGKLIGEGIEAGKSKKDITYHAEIEAIRDAITKTQQQDLREASLYTTHEPCLMCSYVIRHYKITKVIVGTPVPVIGGFSSAYPLLVATDIDIWSAPPHIITNVLKEDCQALTHAYEQKQK</sequence>
<accession>A0ABT8RH85</accession>
<evidence type="ECO:0000259" key="3">
    <source>
        <dbReference type="PROSITE" id="PS51747"/>
    </source>
</evidence>
<evidence type="ECO:0000256" key="1">
    <source>
        <dbReference type="ARBA" id="ARBA00022723"/>
    </source>
</evidence>
<dbReference type="Pfam" id="PF00383">
    <property type="entry name" value="dCMP_cyt_deam_1"/>
    <property type="match status" value="1"/>
</dbReference>
<gene>
    <name evidence="4" type="ORF">Q0590_29880</name>
</gene>
<keyword evidence="4" id="KW-0378">Hydrolase</keyword>
<protein>
    <submittedName>
        <fullName evidence="4">Nucleoside deaminase</fullName>
        <ecNumber evidence="4">3.5.4.33</ecNumber>
    </submittedName>
</protein>
<organism evidence="4 5">
    <name type="scientific">Rhodocytophaga aerolata</name>
    <dbReference type="NCBI Taxonomy" id="455078"/>
    <lineage>
        <taxon>Bacteria</taxon>
        <taxon>Pseudomonadati</taxon>
        <taxon>Bacteroidota</taxon>
        <taxon>Cytophagia</taxon>
        <taxon>Cytophagales</taxon>
        <taxon>Rhodocytophagaceae</taxon>
        <taxon>Rhodocytophaga</taxon>
    </lineage>
</organism>
<dbReference type="PROSITE" id="PS51747">
    <property type="entry name" value="CYT_DCMP_DEAMINASES_2"/>
    <property type="match status" value="1"/>
</dbReference>
<comment type="caution">
    <text evidence="4">The sequence shown here is derived from an EMBL/GenBank/DDBJ whole genome shotgun (WGS) entry which is preliminary data.</text>
</comment>
<evidence type="ECO:0000313" key="4">
    <source>
        <dbReference type="EMBL" id="MDO1450523.1"/>
    </source>
</evidence>
<dbReference type="InterPro" id="IPR002125">
    <property type="entry name" value="CMP_dCMP_dom"/>
</dbReference>
<keyword evidence="2" id="KW-0862">Zinc</keyword>
<keyword evidence="5" id="KW-1185">Reference proteome</keyword>
<dbReference type="PANTHER" id="PTHR11079">
    <property type="entry name" value="CYTOSINE DEAMINASE FAMILY MEMBER"/>
    <property type="match status" value="1"/>
</dbReference>
<dbReference type="InterPro" id="IPR016192">
    <property type="entry name" value="APOBEC/CMP_deaminase_Zn-bd"/>
</dbReference>
<dbReference type="InterPro" id="IPR016193">
    <property type="entry name" value="Cytidine_deaminase-like"/>
</dbReference>
<keyword evidence="1" id="KW-0479">Metal-binding</keyword>
<dbReference type="EMBL" id="JAUKPO010000032">
    <property type="protein sequence ID" value="MDO1450523.1"/>
    <property type="molecule type" value="Genomic_DNA"/>
</dbReference>
<dbReference type="EC" id="3.5.4.33" evidence="4"/>
<dbReference type="PROSITE" id="PS00903">
    <property type="entry name" value="CYT_DCMP_DEAMINASES_1"/>
    <property type="match status" value="1"/>
</dbReference>